<evidence type="ECO:0000313" key="1">
    <source>
        <dbReference type="EMBL" id="TFC23379.1"/>
    </source>
</evidence>
<accession>A0ABY2IUU2</accession>
<gene>
    <name evidence="1" type="ORF">E3O46_02090</name>
</gene>
<evidence type="ECO:0008006" key="3">
    <source>
        <dbReference type="Google" id="ProtNLM"/>
    </source>
</evidence>
<dbReference type="RefSeq" id="WP_134561005.1">
    <property type="nucleotide sequence ID" value="NZ_SOFS01000007.1"/>
</dbReference>
<reference evidence="1 2" key="1">
    <citation type="submission" date="2019-03" db="EMBL/GenBank/DDBJ databases">
        <title>Genomics of glacier-inhabiting Cryobacterium strains.</title>
        <authorList>
            <person name="Liu Q."/>
            <person name="Xin Y.-H."/>
        </authorList>
    </citation>
    <scope>NUCLEOTIDE SEQUENCE [LARGE SCALE GENOMIC DNA]</scope>
    <source>
        <strain evidence="1 2">MDB1-5</strain>
    </source>
</reference>
<protein>
    <recommendedName>
        <fullName evidence="3">PIN domain-containing protein</fullName>
    </recommendedName>
</protein>
<sequence length="258" mass="28459">MSGLFNESSRNRPVEPLRAITDSSGTGFCYDSDRDFFRDSRVSDGPLVVALDTNILIDFHTHGEALSNGDALPPSVTPEHAHELESLSMLIDIWMVRDIRFVPLTRSLTDTKKPFTLERELLRLSLVDHLANALTLQLEDWGQEADRWDNKDARRAETASRILSTHVPGQADRELVREACRMGADVFLTGDARVLRAEESLPEGTPHMMSPSQLLAALCALGVNGPFGGLLIHDGCAYTIPMPMGDSGKWAGLLSMFE</sequence>
<keyword evidence="2" id="KW-1185">Reference proteome</keyword>
<proteinExistence type="predicted"/>
<organism evidence="1 2">
    <name type="scientific">Cryobacterium glucosi</name>
    <dbReference type="NCBI Taxonomy" id="1259175"/>
    <lineage>
        <taxon>Bacteria</taxon>
        <taxon>Bacillati</taxon>
        <taxon>Actinomycetota</taxon>
        <taxon>Actinomycetes</taxon>
        <taxon>Micrococcales</taxon>
        <taxon>Microbacteriaceae</taxon>
        <taxon>Cryobacterium</taxon>
    </lineage>
</organism>
<name>A0ABY2IUU2_9MICO</name>
<dbReference type="EMBL" id="SOFS01000007">
    <property type="protein sequence ID" value="TFC23379.1"/>
    <property type="molecule type" value="Genomic_DNA"/>
</dbReference>
<comment type="caution">
    <text evidence="1">The sequence shown here is derived from an EMBL/GenBank/DDBJ whole genome shotgun (WGS) entry which is preliminary data.</text>
</comment>
<dbReference type="Proteomes" id="UP000297604">
    <property type="component" value="Unassembled WGS sequence"/>
</dbReference>
<evidence type="ECO:0000313" key="2">
    <source>
        <dbReference type="Proteomes" id="UP000297604"/>
    </source>
</evidence>